<dbReference type="PANTHER" id="PTHR14614">
    <property type="entry name" value="HEPATOCELLULAR CARCINOMA-ASSOCIATED ANTIGEN"/>
    <property type="match status" value="1"/>
</dbReference>
<keyword evidence="3" id="KW-0808">Transferase</keyword>
<dbReference type="Gene3D" id="3.40.50.150">
    <property type="entry name" value="Vaccinia Virus protein VP39"/>
    <property type="match status" value="1"/>
</dbReference>
<keyword evidence="4" id="KW-0949">S-adenosyl-L-methionine</keyword>
<gene>
    <name evidence="6" type="primary">NNT1</name>
    <name evidence="6" type="ORF">DEBR0S8_01134G</name>
    <name evidence="5" type="ORF">HII12_004924</name>
</gene>
<dbReference type="SUPFAM" id="SSF53335">
    <property type="entry name" value="S-adenosyl-L-methionine-dependent methyltransferases"/>
    <property type="match status" value="1"/>
</dbReference>
<sequence>MSASSSDEASDAVSLNDLGIFNEPDDFRPKPEKAHFVVYERKGYRQEDERGVKQIKLRLVGKSPLWGHLLWNAGKYTAEYIDKHAQELVRGKNVVEFGSASTLPSLLCCIDGARRVVATDYPDQDLLLNMQYNIEHLDFDKDTKSRVLSTEGFIWGNDTQPIREKLRGPDGSKDDEFADFVIMSDLVFNHTEHRKLLRSCKELIKPLSDKNKPRSGGKCLVVWSPHRPRKKMIENDFNFFEIAKTEFKFDVEFVEMVHWSHPMFLEEPKETEEIRKRVYCYILHPTW</sequence>
<dbReference type="InterPro" id="IPR019410">
    <property type="entry name" value="Methyltransf_16"/>
</dbReference>
<evidence type="ECO:0000256" key="4">
    <source>
        <dbReference type="ARBA" id="ARBA00022691"/>
    </source>
</evidence>
<dbReference type="InterPro" id="IPR025784">
    <property type="entry name" value="EFM7"/>
</dbReference>
<dbReference type="GO" id="GO:0032259">
    <property type="term" value="P:methylation"/>
    <property type="evidence" value="ECO:0007669"/>
    <property type="project" value="UniProtKB-KW"/>
</dbReference>
<dbReference type="InterPro" id="IPR029063">
    <property type="entry name" value="SAM-dependent_MTases_sf"/>
</dbReference>
<keyword evidence="2" id="KW-0489">Methyltransferase</keyword>
<protein>
    <submittedName>
        <fullName evidence="6">DEBR0S8_01134g1_1</fullName>
    </submittedName>
</protein>
<evidence type="ECO:0000313" key="5">
    <source>
        <dbReference type="EMBL" id="KAF6006731.1"/>
    </source>
</evidence>
<dbReference type="Pfam" id="PF10294">
    <property type="entry name" value="Methyltransf_16"/>
    <property type="match status" value="1"/>
</dbReference>
<evidence type="ECO:0000256" key="1">
    <source>
        <dbReference type="ARBA" id="ARBA00022490"/>
    </source>
</evidence>
<accession>A0A7D9D3N2</accession>
<dbReference type="PANTHER" id="PTHR14614:SF10">
    <property type="entry name" value="PROTEIN N-TERMINAL AND LYSINE N-METHYLTRANSFERASE EFM7"/>
    <property type="match status" value="1"/>
</dbReference>
<evidence type="ECO:0000256" key="3">
    <source>
        <dbReference type="ARBA" id="ARBA00022679"/>
    </source>
</evidence>
<dbReference type="Proteomes" id="UP000478008">
    <property type="component" value="Unassembled WGS sequence"/>
</dbReference>
<dbReference type="AlphaFoldDB" id="A0A7D9D3N2"/>
<evidence type="ECO:0000256" key="2">
    <source>
        <dbReference type="ARBA" id="ARBA00022603"/>
    </source>
</evidence>
<evidence type="ECO:0000313" key="7">
    <source>
        <dbReference type="Proteomes" id="UP000478008"/>
    </source>
</evidence>
<proteinExistence type="predicted"/>
<reference evidence="5 8" key="2">
    <citation type="journal article" date="2020" name="Appl. Microbiol. Biotechnol.">
        <title>Targeted gene deletion in Brettanomyces bruxellensis with an expression-free CRISPR-Cas9 system.</title>
        <authorList>
            <person name="Varela C."/>
            <person name="Bartel C."/>
            <person name="Onetto C."/>
            <person name="Borneman A."/>
        </authorList>
    </citation>
    <scope>NUCLEOTIDE SEQUENCE [LARGE SCALE GENOMIC DNA]</scope>
    <source>
        <strain evidence="5 8">AWRI1613</strain>
    </source>
</reference>
<dbReference type="EMBL" id="JABCYN010000047">
    <property type="protein sequence ID" value="KAF6006731.1"/>
    <property type="molecule type" value="Genomic_DNA"/>
</dbReference>
<dbReference type="PROSITE" id="PS51560">
    <property type="entry name" value="SAM_MT_NNT1"/>
    <property type="match status" value="1"/>
</dbReference>
<name>A0A7D9D3N2_DEKBR</name>
<dbReference type="Proteomes" id="UP000568158">
    <property type="component" value="Unassembled WGS sequence"/>
</dbReference>
<keyword evidence="7" id="KW-1185">Reference proteome</keyword>
<organism evidence="6 7">
    <name type="scientific">Dekkera bruxellensis</name>
    <name type="common">Brettanomyces custersii</name>
    <dbReference type="NCBI Taxonomy" id="5007"/>
    <lineage>
        <taxon>Eukaryota</taxon>
        <taxon>Fungi</taxon>
        <taxon>Dikarya</taxon>
        <taxon>Ascomycota</taxon>
        <taxon>Saccharomycotina</taxon>
        <taxon>Pichiomycetes</taxon>
        <taxon>Pichiales</taxon>
        <taxon>Pichiaceae</taxon>
        <taxon>Brettanomyces</taxon>
    </lineage>
</organism>
<keyword evidence="1" id="KW-0963">Cytoplasm</keyword>
<dbReference type="GO" id="GO:0005737">
    <property type="term" value="C:cytoplasm"/>
    <property type="evidence" value="ECO:0007669"/>
    <property type="project" value="TreeGrafter"/>
</dbReference>
<evidence type="ECO:0000313" key="8">
    <source>
        <dbReference type="Proteomes" id="UP000568158"/>
    </source>
</evidence>
<dbReference type="GO" id="GO:0008757">
    <property type="term" value="F:S-adenosylmethionine-dependent methyltransferase activity"/>
    <property type="evidence" value="ECO:0007669"/>
    <property type="project" value="UniProtKB-ARBA"/>
</dbReference>
<evidence type="ECO:0000313" key="6">
    <source>
        <dbReference type="EMBL" id="VUG20412.1"/>
    </source>
</evidence>
<reference evidence="6 7" key="1">
    <citation type="submission" date="2019-07" db="EMBL/GenBank/DDBJ databases">
        <authorList>
            <person name="Friedrich A."/>
            <person name="Schacherer J."/>
        </authorList>
    </citation>
    <scope>NUCLEOTIDE SEQUENCE [LARGE SCALE GENOMIC DNA]</scope>
</reference>
<dbReference type="EMBL" id="CABFWN010000008">
    <property type="protein sequence ID" value="VUG20412.1"/>
    <property type="molecule type" value="Genomic_DNA"/>
</dbReference>